<dbReference type="RefSeq" id="WP_265374111.1">
    <property type="nucleotide sequence ID" value="NZ_JAMQPV010000001.1"/>
</dbReference>
<dbReference type="InterPro" id="IPR020558">
    <property type="entry name" value="DiOHA_6PGluconate_deHydtase_CS"/>
</dbReference>
<accession>A0ABT3LT67</accession>
<dbReference type="NCBIfam" id="TIGR00110">
    <property type="entry name" value="ilvD"/>
    <property type="match status" value="1"/>
</dbReference>
<evidence type="ECO:0000256" key="1">
    <source>
        <dbReference type="ARBA" id="ARBA00001946"/>
    </source>
</evidence>
<evidence type="ECO:0000256" key="4">
    <source>
        <dbReference type="ARBA" id="ARBA00022714"/>
    </source>
</evidence>
<comment type="cofactor">
    <cofactor evidence="1 15">
        <name>Mg(2+)</name>
        <dbReference type="ChEBI" id="CHEBI:18420"/>
    </cofactor>
</comment>
<keyword evidence="4 15" id="KW-0001">2Fe-2S</keyword>
<dbReference type="NCBIfam" id="NF002068">
    <property type="entry name" value="PRK00911.1"/>
    <property type="match status" value="1"/>
</dbReference>
<dbReference type="Proteomes" id="UP001209737">
    <property type="component" value="Unassembled WGS sequence"/>
</dbReference>
<evidence type="ECO:0000256" key="6">
    <source>
        <dbReference type="ARBA" id="ARBA00022842"/>
    </source>
</evidence>
<evidence type="ECO:0000256" key="11">
    <source>
        <dbReference type="ARBA" id="ARBA00029304"/>
    </source>
</evidence>
<dbReference type="InterPro" id="IPR050165">
    <property type="entry name" value="DHAD_IlvD/Edd"/>
</dbReference>
<evidence type="ECO:0000256" key="2">
    <source>
        <dbReference type="ARBA" id="ARBA00006486"/>
    </source>
</evidence>
<dbReference type="Pfam" id="PF24877">
    <property type="entry name" value="ILV_EDD_C"/>
    <property type="match status" value="1"/>
</dbReference>
<evidence type="ECO:0000256" key="10">
    <source>
        <dbReference type="ARBA" id="ARBA00023304"/>
    </source>
</evidence>
<evidence type="ECO:0000256" key="3">
    <source>
        <dbReference type="ARBA" id="ARBA00022605"/>
    </source>
</evidence>
<keyword evidence="9 15" id="KW-0456">Lyase</keyword>
<keyword evidence="10 15" id="KW-0100">Branched-chain amino acid biosynthesis</keyword>
<evidence type="ECO:0000256" key="9">
    <source>
        <dbReference type="ARBA" id="ARBA00023239"/>
    </source>
</evidence>
<dbReference type="InterPro" id="IPR056740">
    <property type="entry name" value="ILV_EDD_C"/>
</dbReference>
<keyword evidence="7 15" id="KW-0408">Iron</keyword>
<proteinExistence type="inferred from homology"/>
<feature type="binding site" description="via carbamate group" evidence="15">
    <location>
        <position position="126"/>
    </location>
    <ligand>
        <name>Mg(2+)</name>
        <dbReference type="ChEBI" id="CHEBI:18420"/>
    </ligand>
</feature>
<evidence type="ECO:0000259" key="17">
    <source>
        <dbReference type="Pfam" id="PF24877"/>
    </source>
</evidence>
<comment type="catalytic activity">
    <reaction evidence="15">
        <text>(2R,3R)-2,3-dihydroxy-3-methylpentanoate = (S)-3-methyl-2-oxopentanoate + H2O</text>
        <dbReference type="Rhea" id="RHEA:27694"/>
        <dbReference type="ChEBI" id="CHEBI:15377"/>
        <dbReference type="ChEBI" id="CHEBI:35146"/>
        <dbReference type="ChEBI" id="CHEBI:49258"/>
        <dbReference type="EC" id="4.2.1.9"/>
    </reaction>
</comment>
<feature type="binding site" evidence="15">
    <location>
        <position position="50"/>
    </location>
    <ligand>
        <name>[2Fe-2S] cluster</name>
        <dbReference type="ChEBI" id="CHEBI:190135"/>
    </ligand>
</feature>
<feature type="binding site" evidence="15">
    <location>
        <position position="83"/>
    </location>
    <ligand>
        <name>Mg(2+)</name>
        <dbReference type="ChEBI" id="CHEBI:18420"/>
    </ligand>
</feature>
<feature type="domain" description="Dihydroxy-acid/6-phosphogluconate dehydratase N-terminal" evidence="16">
    <location>
        <begin position="35"/>
        <end position="353"/>
    </location>
</feature>
<keyword evidence="5 15" id="KW-0479">Metal-binding</keyword>
<comment type="similarity">
    <text evidence="2 15">Belongs to the IlvD/Edd family.</text>
</comment>
<keyword evidence="8 15" id="KW-0411">Iron-sulfur</keyword>
<evidence type="ECO:0000313" key="19">
    <source>
        <dbReference type="Proteomes" id="UP001209737"/>
    </source>
</evidence>
<comment type="pathway">
    <text evidence="12 15">Amino-acid biosynthesis; L-valine biosynthesis; L-valine from pyruvate: step 3/4.</text>
</comment>
<dbReference type="InterPro" id="IPR037237">
    <property type="entry name" value="IlvD/EDD_N"/>
</dbReference>
<dbReference type="EC" id="4.2.1.9" evidence="14 15"/>
<comment type="cofactor">
    <cofactor evidence="15">
        <name>[2Fe-2S] cluster</name>
        <dbReference type="ChEBI" id="CHEBI:190135"/>
    </cofactor>
    <text evidence="15">Binds 1 [2Fe-2S] cluster per subunit. This cluster acts as a Lewis acid cofactor.</text>
</comment>
<evidence type="ECO:0000259" key="16">
    <source>
        <dbReference type="Pfam" id="PF00920"/>
    </source>
</evidence>
<dbReference type="SUPFAM" id="SSF143975">
    <property type="entry name" value="IlvD/EDD N-terminal domain-like"/>
    <property type="match status" value="1"/>
</dbReference>
<dbReference type="EMBL" id="JAMQPV010000001">
    <property type="protein sequence ID" value="MCW7460930.1"/>
    <property type="molecule type" value="Genomic_DNA"/>
</dbReference>
<comment type="function">
    <text evidence="15">Functions in the biosynthesis of branched-chain amino acids. Catalyzes the dehydration of (2R,3R)-2,3-dihydroxy-3-methylpentanoate (2,3-dihydroxy-3-methylvalerate) into 2-oxo-3-methylpentanoate (2-oxo-3-methylvalerate) and of (2R)-2,3-dihydroxy-3-methylbutanoate (2,3-dihydroxyisovalerate) into 2-oxo-3-methylbutanoate (2-oxoisovalerate), the penultimate precursor to L-isoleucine and L-valine, respectively.</text>
</comment>
<comment type="pathway">
    <text evidence="13 15">Amino-acid biosynthesis; L-isoleucine biosynthesis; L-isoleucine from 2-oxobutanoate: step 3/4.</text>
</comment>
<evidence type="ECO:0000256" key="15">
    <source>
        <dbReference type="HAMAP-Rule" id="MF_00012"/>
    </source>
</evidence>
<comment type="caution">
    <text evidence="15">Lacks conserved residue(s) required for the propagation of feature annotation.</text>
</comment>
<dbReference type="InterPro" id="IPR000581">
    <property type="entry name" value="ILV_EDD_N"/>
</dbReference>
<dbReference type="PROSITE" id="PS00886">
    <property type="entry name" value="ILVD_EDD_1"/>
    <property type="match status" value="1"/>
</dbReference>
<name>A0ABT3LT67_9LEPT</name>
<dbReference type="HAMAP" id="MF_00012">
    <property type="entry name" value="IlvD"/>
    <property type="match status" value="1"/>
</dbReference>
<dbReference type="PANTHER" id="PTHR21000:SF5">
    <property type="entry name" value="DIHYDROXY-ACID DEHYDRATASE, MITOCHONDRIAL"/>
    <property type="match status" value="1"/>
</dbReference>
<reference evidence="18 19" key="1">
    <citation type="submission" date="2022-06" db="EMBL/GenBank/DDBJ databases">
        <title>Leptospira isolates from biofilms formed at urban environments.</title>
        <authorList>
            <person name="Ribeiro P.S."/>
            <person name="Sousa T."/>
            <person name="Carvalho N."/>
            <person name="Aburjaile F."/>
            <person name="Neves F."/>
            <person name="Oliveira D."/>
            <person name="Blanco L."/>
            <person name="Lima J."/>
            <person name="Costa F."/>
            <person name="Brenig B."/>
            <person name="Soares S."/>
            <person name="Ramos R."/>
            <person name="Goes-Neto A."/>
            <person name="Matiuzzi M."/>
            <person name="Azevedo V."/>
            <person name="Ristow P."/>
        </authorList>
    </citation>
    <scope>NUCLEOTIDE SEQUENCE [LARGE SCALE GENOMIC DNA]</scope>
    <source>
        <strain evidence="18 19">VSF25</strain>
    </source>
</reference>
<organism evidence="18 19">
    <name type="scientific">Leptospira limi</name>
    <dbReference type="NCBI Taxonomy" id="2950023"/>
    <lineage>
        <taxon>Bacteria</taxon>
        <taxon>Pseudomonadati</taxon>
        <taxon>Spirochaetota</taxon>
        <taxon>Spirochaetia</taxon>
        <taxon>Leptospirales</taxon>
        <taxon>Leptospiraceae</taxon>
        <taxon>Leptospira</taxon>
    </lineage>
</organism>
<dbReference type="Gene3D" id="3.50.30.80">
    <property type="entry name" value="IlvD/EDD C-terminal domain-like"/>
    <property type="match status" value="1"/>
</dbReference>
<evidence type="ECO:0000256" key="13">
    <source>
        <dbReference type="ARBA" id="ARBA00029437"/>
    </source>
</evidence>
<gene>
    <name evidence="15 18" type="primary">ilvD</name>
    <name evidence="18" type="ORF">ND812_02395</name>
</gene>
<dbReference type="PANTHER" id="PTHR21000">
    <property type="entry name" value="DIHYDROXY-ACID DEHYDRATASE DAD"/>
    <property type="match status" value="1"/>
</dbReference>
<evidence type="ECO:0000256" key="7">
    <source>
        <dbReference type="ARBA" id="ARBA00023004"/>
    </source>
</evidence>
<comment type="subunit">
    <text evidence="15">Homodimer.</text>
</comment>
<feature type="domain" description="Dihydroxy-acid/6-phosphogluconate dehydratase C-terminal" evidence="17">
    <location>
        <begin position="366"/>
        <end position="554"/>
    </location>
</feature>
<keyword evidence="6 15" id="KW-0460">Magnesium</keyword>
<keyword evidence="19" id="KW-1185">Reference proteome</keyword>
<dbReference type="SUPFAM" id="SSF52016">
    <property type="entry name" value="LeuD/IlvD-like"/>
    <property type="match status" value="1"/>
</dbReference>
<dbReference type="GO" id="GO:0004160">
    <property type="term" value="F:dihydroxy-acid dehydratase activity"/>
    <property type="evidence" value="ECO:0007669"/>
    <property type="project" value="UniProtKB-EC"/>
</dbReference>
<feature type="binding site" evidence="15">
    <location>
        <position position="447"/>
    </location>
    <ligand>
        <name>Mg(2+)</name>
        <dbReference type="ChEBI" id="CHEBI:18420"/>
    </ligand>
</feature>
<evidence type="ECO:0000313" key="18">
    <source>
        <dbReference type="EMBL" id="MCW7460930.1"/>
    </source>
</evidence>
<dbReference type="InterPro" id="IPR004404">
    <property type="entry name" value="DihydroxyA_deHydtase"/>
</dbReference>
<keyword evidence="3 15" id="KW-0028">Amino-acid biosynthesis</keyword>
<dbReference type="InterPro" id="IPR042096">
    <property type="entry name" value="Dihydro-acid_dehy_C"/>
</dbReference>
<protein>
    <recommendedName>
        <fullName evidence="14 15">Dihydroxy-acid dehydratase</fullName>
        <shortName evidence="15">DAD</shortName>
        <ecNumber evidence="14 15">4.2.1.9</ecNumber>
    </recommendedName>
</protein>
<evidence type="ECO:0000256" key="12">
    <source>
        <dbReference type="ARBA" id="ARBA00029436"/>
    </source>
</evidence>
<evidence type="ECO:0000256" key="8">
    <source>
        <dbReference type="ARBA" id="ARBA00023014"/>
    </source>
</evidence>
<feature type="active site" description="Proton acceptor" evidence="15">
    <location>
        <position position="473"/>
    </location>
</feature>
<feature type="modified residue" description="N6-carboxylysine" evidence="15">
    <location>
        <position position="126"/>
    </location>
</feature>
<dbReference type="PROSITE" id="PS00887">
    <property type="entry name" value="ILVD_EDD_2"/>
    <property type="match status" value="1"/>
</dbReference>
<evidence type="ECO:0000256" key="14">
    <source>
        <dbReference type="ARBA" id="ARBA00029490"/>
    </source>
</evidence>
<evidence type="ECO:0000256" key="5">
    <source>
        <dbReference type="ARBA" id="ARBA00022723"/>
    </source>
</evidence>
<dbReference type="Pfam" id="PF00920">
    <property type="entry name" value="ILVD_EDD_N"/>
    <property type="match status" value="1"/>
</dbReference>
<feature type="binding site" evidence="15">
    <location>
        <position position="125"/>
    </location>
    <ligand>
        <name>Mg(2+)</name>
        <dbReference type="ChEBI" id="CHEBI:18420"/>
    </ligand>
</feature>
<comment type="catalytic activity">
    <reaction evidence="11">
        <text>(2R)-2,3-dihydroxy-3-methylbutanoate = 3-methyl-2-oxobutanoate + H2O</text>
        <dbReference type="Rhea" id="RHEA:24809"/>
        <dbReference type="ChEBI" id="CHEBI:11851"/>
        <dbReference type="ChEBI" id="CHEBI:15377"/>
        <dbReference type="ChEBI" id="CHEBI:49072"/>
        <dbReference type="EC" id="4.2.1.9"/>
    </reaction>
    <physiologicalReaction direction="left-to-right" evidence="11">
        <dbReference type="Rhea" id="RHEA:24810"/>
    </physiologicalReaction>
</comment>
<sequence>MSLNRYSRVLTQDESLPASQAMIIGSGVPYEDLNKPFIGIGSTGFDGNPCNMHLTTLAALQKKSVIDTKQMVGLLFNTIGVSDGITNGNDGMRFSLPSREIIADSIETISGAHFYDGIIFTAGCDKNMPGAIMAMARLNRPAIMVYGGTINGGHFKGEKLNIVSAFEAYGKKINGKISEEDFKEVIKNSCPGPGACGGMYTANTMATAIEVMGLSLPYSSSSPARSEEKKKECQEIGKYMYNLLEKDIKPSDIITPKSILNALRVITILGGSTNAALHMIAIARTMGINLDLDQIQKVTDTTPLLADMKPSGKYLMEDLFAIGGTPAIMKFMLKEGMLDGSCMTVTGKTIAENLESLPDLPNDQDLLRPVSNPIKKEGHIQVLYGNIAKKGAVAKITGHEGEMFEGKAICFDSEVEANEGIRDGKVKPGHVVVIRYVGPKGGPGMPEMLKPTSAIIGAGLGDNVALITDGRFSGGSHGFVVGHITPEAMEGGEIALVEDGDVISIDARTNKLDVKVSAEELEKRRAKWKKPPYRVTSGYLWKYIQMVKDASTGCLTDR</sequence>
<comment type="caution">
    <text evidence="18">The sequence shown here is derived from an EMBL/GenBank/DDBJ whole genome shotgun (WGS) entry which is preliminary data.</text>
</comment>